<evidence type="ECO:0000313" key="3">
    <source>
        <dbReference type="Proteomes" id="UP000075714"/>
    </source>
</evidence>
<evidence type="ECO:0000313" key="2">
    <source>
        <dbReference type="EMBL" id="KXZ52404.1"/>
    </source>
</evidence>
<feature type="signal peptide" evidence="1">
    <location>
        <begin position="1"/>
        <end position="29"/>
    </location>
</feature>
<protein>
    <submittedName>
        <fullName evidence="2">Uncharacterized protein</fullName>
    </submittedName>
</protein>
<evidence type="ECO:0000256" key="1">
    <source>
        <dbReference type="SAM" id="SignalP"/>
    </source>
</evidence>
<dbReference type="EMBL" id="LSYV01000010">
    <property type="protein sequence ID" value="KXZ52404.1"/>
    <property type="molecule type" value="Genomic_DNA"/>
</dbReference>
<dbReference type="AlphaFoldDB" id="A0A150GRI5"/>
<dbReference type="OrthoDB" id="535030at2759"/>
<dbReference type="Proteomes" id="UP000075714">
    <property type="component" value="Unassembled WGS sequence"/>
</dbReference>
<keyword evidence="1" id="KW-0732">Signal</keyword>
<sequence length="150" mass="15818">MKACPASVTASAAALLFLLAFLNAPCASADEIQGPLNMNCRQDCVEGQQCLELSRDVAGNVANAACSYAASRCQPQIAAALSVSRQQCYRAAKNVCINYGREYAQNGGGSCSGYVNGVGTCSTQQFRRYFNDKLNDLCESVGRGIAISLP</sequence>
<comment type="caution">
    <text evidence="2">The sequence shown here is derived from an EMBL/GenBank/DDBJ whole genome shotgun (WGS) entry which is preliminary data.</text>
</comment>
<keyword evidence="3" id="KW-1185">Reference proteome</keyword>
<reference evidence="3" key="1">
    <citation type="journal article" date="2016" name="Nat. Commun.">
        <title>The Gonium pectorale genome demonstrates co-option of cell cycle regulation during the evolution of multicellularity.</title>
        <authorList>
            <person name="Hanschen E.R."/>
            <person name="Marriage T.N."/>
            <person name="Ferris P.J."/>
            <person name="Hamaji T."/>
            <person name="Toyoda A."/>
            <person name="Fujiyama A."/>
            <person name="Neme R."/>
            <person name="Noguchi H."/>
            <person name="Minakuchi Y."/>
            <person name="Suzuki M."/>
            <person name="Kawai-Toyooka H."/>
            <person name="Smith D.R."/>
            <person name="Sparks H."/>
            <person name="Anderson J."/>
            <person name="Bakaric R."/>
            <person name="Luria V."/>
            <person name="Karger A."/>
            <person name="Kirschner M.W."/>
            <person name="Durand P.M."/>
            <person name="Michod R.E."/>
            <person name="Nozaki H."/>
            <person name="Olson B.J."/>
        </authorList>
    </citation>
    <scope>NUCLEOTIDE SEQUENCE [LARGE SCALE GENOMIC DNA]</scope>
    <source>
        <strain evidence="3">NIES-2863</strain>
    </source>
</reference>
<organism evidence="2 3">
    <name type="scientific">Gonium pectorale</name>
    <name type="common">Green alga</name>
    <dbReference type="NCBI Taxonomy" id="33097"/>
    <lineage>
        <taxon>Eukaryota</taxon>
        <taxon>Viridiplantae</taxon>
        <taxon>Chlorophyta</taxon>
        <taxon>core chlorophytes</taxon>
        <taxon>Chlorophyceae</taxon>
        <taxon>CS clade</taxon>
        <taxon>Chlamydomonadales</taxon>
        <taxon>Volvocaceae</taxon>
        <taxon>Gonium</taxon>
    </lineage>
</organism>
<gene>
    <name evidence="2" type="ORF">GPECTOR_9g448</name>
</gene>
<accession>A0A150GRI5</accession>
<name>A0A150GRI5_GONPE</name>
<proteinExistence type="predicted"/>
<feature type="chain" id="PRO_5007562269" evidence="1">
    <location>
        <begin position="30"/>
        <end position="150"/>
    </location>
</feature>